<organism evidence="3 4">
    <name type="scientific">Mycolicibacterium anyangense</name>
    <dbReference type="NCBI Taxonomy" id="1431246"/>
    <lineage>
        <taxon>Bacteria</taxon>
        <taxon>Bacillati</taxon>
        <taxon>Actinomycetota</taxon>
        <taxon>Actinomycetes</taxon>
        <taxon>Mycobacteriales</taxon>
        <taxon>Mycobacteriaceae</taxon>
        <taxon>Mycolicibacterium</taxon>
    </lineage>
</organism>
<dbReference type="KEGG" id="many:MANY_01090"/>
<evidence type="ECO:0000256" key="2">
    <source>
        <dbReference type="SAM" id="SignalP"/>
    </source>
</evidence>
<keyword evidence="2" id="KW-0732">Signal</keyword>
<sequence>MRSAVVVVVAAITLSGTACGSSDSGKTAASSNSSASSSLSSAAAADSGQLTSLVPTPENTNTTKGPDSLADNGIHLYFQVSGAPADVMKAYQAALEAKKWDVTSVVTSDSGATYTGTNGAAYSVVDGGGYQDKTYIDVCAWPAKPADPNCKRSDR</sequence>
<dbReference type="PROSITE" id="PS51257">
    <property type="entry name" value="PROKAR_LIPOPROTEIN"/>
    <property type="match status" value="1"/>
</dbReference>
<dbReference type="Proteomes" id="UP000467249">
    <property type="component" value="Chromosome"/>
</dbReference>
<feature type="chain" id="PRO_5026876174" description="Lipoprotein LppJ" evidence="2">
    <location>
        <begin position="21"/>
        <end position="155"/>
    </location>
</feature>
<dbReference type="AlphaFoldDB" id="A0A6N4W402"/>
<evidence type="ECO:0008006" key="5">
    <source>
        <dbReference type="Google" id="ProtNLM"/>
    </source>
</evidence>
<feature type="region of interest" description="Disordered" evidence="1">
    <location>
        <begin position="48"/>
        <end position="69"/>
    </location>
</feature>
<proteinExistence type="predicted"/>
<reference evidence="3 4" key="1">
    <citation type="journal article" date="2019" name="Emerg. Microbes Infect.">
        <title>Comprehensive subspecies identification of 175 nontuberculous mycobacteria species based on 7547 genomic profiles.</title>
        <authorList>
            <person name="Matsumoto Y."/>
            <person name="Kinjo T."/>
            <person name="Motooka D."/>
            <person name="Nabeya D."/>
            <person name="Jung N."/>
            <person name="Uechi K."/>
            <person name="Horii T."/>
            <person name="Iida T."/>
            <person name="Fujita J."/>
            <person name="Nakamura S."/>
        </authorList>
    </citation>
    <scope>NUCLEOTIDE SEQUENCE [LARGE SCALE GENOMIC DNA]</scope>
    <source>
        <strain evidence="3 4">JCM 30275</strain>
    </source>
</reference>
<name>A0A6N4W402_9MYCO</name>
<evidence type="ECO:0000313" key="3">
    <source>
        <dbReference type="EMBL" id="BBZ74772.1"/>
    </source>
</evidence>
<feature type="compositionally biased region" description="Polar residues" evidence="1">
    <location>
        <begin position="48"/>
        <end position="65"/>
    </location>
</feature>
<evidence type="ECO:0000256" key="1">
    <source>
        <dbReference type="SAM" id="MobiDB-lite"/>
    </source>
</evidence>
<dbReference type="EMBL" id="AP022620">
    <property type="protein sequence ID" value="BBZ74772.1"/>
    <property type="molecule type" value="Genomic_DNA"/>
</dbReference>
<protein>
    <recommendedName>
        <fullName evidence="5">Lipoprotein LppJ</fullName>
    </recommendedName>
</protein>
<gene>
    <name evidence="3" type="ORF">MANY_01090</name>
</gene>
<feature type="signal peptide" evidence="2">
    <location>
        <begin position="1"/>
        <end position="20"/>
    </location>
</feature>
<accession>A0A6N4W402</accession>
<keyword evidence="4" id="KW-1185">Reference proteome</keyword>
<evidence type="ECO:0000313" key="4">
    <source>
        <dbReference type="Proteomes" id="UP000467249"/>
    </source>
</evidence>